<protein>
    <submittedName>
        <fullName evidence="1">Uncharacterized protein</fullName>
    </submittedName>
</protein>
<comment type="caution">
    <text evidence="1">The sequence shown here is derived from an EMBL/GenBank/DDBJ whole genome shotgun (WGS) entry which is preliminary data.</text>
</comment>
<dbReference type="AlphaFoldDB" id="A0A0G8AT34"/>
<dbReference type="PATRIC" id="fig|1608419.3.peg.815"/>
<sequence length="60" mass="6657">MKPMNNPDPKLVQLGEDRPWVWGVDGGRGDLIVNEKDVKNVSFVTSKEYGRSTSGPAVQR</sequence>
<proteinExistence type="predicted"/>
<evidence type="ECO:0000313" key="2">
    <source>
        <dbReference type="Proteomes" id="UP000035037"/>
    </source>
</evidence>
<accession>A0A0G8AT34</accession>
<dbReference type="Proteomes" id="UP000035037">
    <property type="component" value="Unassembled WGS sequence"/>
</dbReference>
<dbReference type="EMBL" id="JYFQ01000167">
    <property type="protein sequence ID" value="KKZ10813.1"/>
    <property type="molecule type" value="Genomic_DNA"/>
</dbReference>
<reference evidence="1 2" key="1">
    <citation type="submission" date="2015-02" db="EMBL/GenBank/DDBJ databases">
        <authorList>
            <person name="Slaby B."/>
            <person name="Hentschel U."/>
        </authorList>
    </citation>
    <scope>NUCLEOTIDE SEQUENCE [LARGE SCALE GENOMIC DNA]</scope>
    <source>
        <strain evidence="1">15L</strain>
    </source>
</reference>
<evidence type="ECO:0000313" key="1">
    <source>
        <dbReference type="EMBL" id="KKZ10813.1"/>
    </source>
</evidence>
<name>A0A0G8AT34_9SYNE</name>
<organism evidence="1 2">
    <name type="scientific">Candidatus Synechococcus spongiarum 15L</name>
    <dbReference type="NCBI Taxonomy" id="1608419"/>
    <lineage>
        <taxon>Bacteria</taxon>
        <taxon>Bacillati</taxon>
        <taxon>Cyanobacteriota</taxon>
        <taxon>Cyanophyceae</taxon>
        <taxon>Synechococcales</taxon>
        <taxon>Synechococcaceae</taxon>
        <taxon>Synechococcus</taxon>
    </lineage>
</organism>
<gene>
    <name evidence="1" type="ORF">TQ37_08260</name>
</gene>
<reference evidence="1 2" key="2">
    <citation type="submission" date="2015-05" db="EMBL/GenBank/DDBJ databases">
        <title>Lifestyle Evolution in Cyanobacterial Symbionts of Sponges.</title>
        <authorList>
            <person name="Burgsdorf I."/>
            <person name="Slaby B.M."/>
            <person name="Handley K.M."/>
            <person name="Haber M."/>
            <person name="Blom J."/>
            <person name="Marshall C.W."/>
            <person name="Gilbert J.A."/>
            <person name="Hentschel U."/>
            <person name="Steindler L."/>
        </authorList>
    </citation>
    <scope>NUCLEOTIDE SEQUENCE [LARGE SCALE GENOMIC DNA]</scope>
    <source>
        <strain evidence="1">15L</strain>
    </source>
</reference>